<name>A0ABV3LKH5_9MICO</name>
<keyword evidence="1" id="KW-0805">Transcription regulation</keyword>
<dbReference type="InterPro" id="IPR051011">
    <property type="entry name" value="Metal_resp_trans_reg"/>
</dbReference>
<reference evidence="5 6" key="1">
    <citation type="submission" date="2024-06" db="EMBL/GenBank/DDBJ databases">
        <title>The Natural Products Discovery Center: Release of the First 8490 Sequenced Strains for Exploring Actinobacteria Biosynthetic Diversity.</title>
        <authorList>
            <person name="Kalkreuter E."/>
            <person name="Kautsar S.A."/>
            <person name="Yang D."/>
            <person name="Bader C.D."/>
            <person name="Teijaro C.N."/>
            <person name="Fluegel L."/>
            <person name="Davis C.M."/>
            <person name="Simpson J.R."/>
            <person name="Lauterbach L."/>
            <person name="Steele A.D."/>
            <person name="Gui C."/>
            <person name="Meng S."/>
            <person name="Li G."/>
            <person name="Viehrig K."/>
            <person name="Ye F."/>
            <person name="Su P."/>
            <person name="Kiefer A.F."/>
            <person name="Nichols A."/>
            <person name="Cepeda A.J."/>
            <person name="Yan W."/>
            <person name="Fan B."/>
            <person name="Jiang Y."/>
            <person name="Adhikari A."/>
            <person name="Zheng C.-J."/>
            <person name="Schuster L."/>
            <person name="Cowan T.M."/>
            <person name="Smanski M.J."/>
            <person name="Chevrette M.G."/>
            <person name="De Carvalho L.P.S."/>
            <person name="Shen B."/>
        </authorList>
    </citation>
    <scope>NUCLEOTIDE SEQUENCE [LARGE SCALE GENOMIC DNA]</scope>
    <source>
        <strain evidence="5 6">NPDC077434</strain>
    </source>
</reference>
<sequence>MPLSDAHRPLYEVKANLFKGLAHPLRIRILELLSDSDEVSVARLGEETGLEASHLSQHLSVLRRHRLVVSERRASHVYYRLADRRTAEMLAVARALLLEIVRSDGERIDEVDGLPALAQARP</sequence>
<dbReference type="InterPro" id="IPR001845">
    <property type="entry name" value="HTH_ArsR_DNA-bd_dom"/>
</dbReference>
<evidence type="ECO:0000313" key="6">
    <source>
        <dbReference type="Proteomes" id="UP001553715"/>
    </source>
</evidence>
<dbReference type="PRINTS" id="PR00778">
    <property type="entry name" value="HTHARSR"/>
</dbReference>
<dbReference type="InterPro" id="IPR036388">
    <property type="entry name" value="WH-like_DNA-bd_sf"/>
</dbReference>
<dbReference type="Pfam" id="PF12840">
    <property type="entry name" value="HTH_20"/>
    <property type="match status" value="1"/>
</dbReference>
<keyword evidence="6" id="KW-1185">Reference proteome</keyword>
<keyword evidence="3" id="KW-0804">Transcription</keyword>
<dbReference type="CDD" id="cd00090">
    <property type="entry name" value="HTH_ARSR"/>
    <property type="match status" value="1"/>
</dbReference>
<accession>A0ABV3LKH5</accession>
<evidence type="ECO:0000256" key="2">
    <source>
        <dbReference type="ARBA" id="ARBA00023125"/>
    </source>
</evidence>
<dbReference type="SMART" id="SM00418">
    <property type="entry name" value="HTH_ARSR"/>
    <property type="match status" value="1"/>
</dbReference>
<dbReference type="NCBIfam" id="NF033788">
    <property type="entry name" value="HTH_metalloreg"/>
    <property type="match status" value="1"/>
</dbReference>
<evidence type="ECO:0000256" key="3">
    <source>
        <dbReference type="ARBA" id="ARBA00023163"/>
    </source>
</evidence>
<dbReference type="EMBL" id="JBFBMH010000029">
    <property type="protein sequence ID" value="MEW1976388.1"/>
    <property type="molecule type" value="Genomic_DNA"/>
</dbReference>
<dbReference type="PROSITE" id="PS50987">
    <property type="entry name" value="HTH_ARSR_2"/>
    <property type="match status" value="1"/>
</dbReference>
<dbReference type="InterPro" id="IPR036390">
    <property type="entry name" value="WH_DNA-bd_sf"/>
</dbReference>
<dbReference type="Proteomes" id="UP001553715">
    <property type="component" value="Unassembled WGS sequence"/>
</dbReference>
<gene>
    <name evidence="5" type="ORF">AB0301_15115</name>
</gene>
<proteinExistence type="predicted"/>
<dbReference type="PANTHER" id="PTHR43132">
    <property type="entry name" value="ARSENICAL RESISTANCE OPERON REPRESSOR ARSR-RELATED"/>
    <property type="match status" value="1"/>
</dbReference>
<dbReference type="PANTHER" id="PTHR43132:SF2">
    <property type="entry name" value="ARSENICAL RESISTANCE OPERON REPRESSOR ARSR-RELATED"/>
    <property type="match status" value="1"/>
</dbReference>
<dbReference type="InterPro" id="IPR011991">
    <property type="entry name" value="ArsR-like_HTH"/>
</dbReference>
<evidence type="ECO:0000259" key="4">
    <source>
        <dbReference type="PROSITE" id="PS50987"/>
    </source>
</evidence>
<evidence type="ECO:0000256" key="1">
    <source>
        <dbReference type="ARBA" id="ARBA00023015"/>
    </source>
</evidence>
<protein>
    <submittedName>
        <fullName evidence="5">Metalloregulator ArsR/SmtB family transcription factor</fullName>
    </submittedName>
</protein>
<evidence type="ECO:0000313" key="5">
    <source>
        <dbReference type="EMBL" id="MEW1976388.1"/>
    </source>
</evidence>
<keyword evidence="2" id="KW-0238">DNA-binding</keyword>
<dbReference type="RefSeq" id="WP_206475372.1">
    <property type="nucleotide sequence ID" value="NZ_JAJVKR010000026.1"/>
</dbReference>
<comment type="caution">
    <text evidence="5">The sequence shown here is derived from an EMBL/GenBank/DDBJ whole genome shotgun (WGS) entry which is preliminary data.</text>
</comment>
<dbReference type="SUPFAM" id="SSF46785">
    <property type="entry name" value="Winged helix' DNA-binding domain"/>
    <property type="match status" value="1"/>
</dbReference>
<dbReference type="Gene3D" id="1.10.10.10">
    <property type="entry name" value="Winged helix-like DNA-binding domain superfamily/Winged helix DNA-binding domain"/>
    <property type="match status" value="1"/>
</dbReference>
<feature type="domain" description="HTH arsR-type" evidence="4">
    <location>
        <begin position="6"/>
        <end position="101"/>
    </location>
</feature>
<organism evidence="5 6">
    <name type="scientific">Microbacterium profundi</name>
    <dbReference type="NCBI Taxonomy" id="450380"/>
    <lineage>
        <taxon>Bacteria</taxon>
        <taxon>Bacillati</taxon>
        <taxon>Actinomycetota</taxon>
        <taxon>Actinomycetes</taxon>
        <taxon>Micrococcales</taxon>
        <taxon>Microbacteriaceae</taxon>
        <taxon>Microbacterium</taxon>
    </lineage>
</organism>